<dbReference type="AlphaFoldDB" id="A0A5J4ZSL9"/>
<reference evidence="4 5" key="1">
    <citation type="submission" date="2019-09" db="EMBL/GenBank/DDBJ databases">
        <title>A chromosome-level genome assembly of the Chinese tupelo Nyssa sinensis.</title>
        <authorList>
            <person name="Yang X."/>
            <person name="Kang M."/>
            <person name="Yang Y."/>
            <person name="Xiong H."/>
            <person name="Wang M."/>
            <person name="Zhang Z."/>
            <person name="Wang Z."/>
            <person name="Wu H."/>
            <person name="Ma T."/>
            <person name="Liu J."/>
            <person name="Xi Z."/>
        </authorList>
    </citation>
    <scope>NUCLEOTIDE SEQUENCE [LARGE SCALE GENOMIC DNA]</scope>
    <source>
        <strain evidence="4">J267</strain>
        <tissue evidence="4">Leaf</tissue>
    </source>
</reference>
<evidence type="ECO:0000256" key="1">
    <source>
        <dbReference type="ARBA" id="ARBA00034773"/>
    </source>
</evidence>
<keyword evidence="5" id="KW-1185">Reference proteome</keyword>
<dbReference type="InterPro" id="IPR007608">
    <property type="entry name" value="Senescence_reg_S40"/>
</dbReference>
<dbReference type="Pfam" id="PF26584">
    <property type="entry name" value="At1g61900"/>
    <property type="match status" value="1"/>
</dbReference>
<protein>
    <recommendedName>
        <fullName evidence="3">At1g61900-like C-terminal domain-containing protein</fullName>
    </recommendedName>
</protein>
<evidence type="ECO:0000259" key="3">
    <source>
        <dbReference type="Pfam" id="PF26584"/>
    </source>
</evidence>
<feature type="domain" description="At1g61900-like C-terminal" evidence="3">
    <location>
        <begin position="384"/>
        <end position="457"/>
    </location>
</feature>
<gene>
    <name evidence="4" type="ORF">F0562_014317</name>
</gene>
<dbReference type="GO" id="GO:0005886">
    <property type="term" value="C:plasma membrane"/>
    <property type="evidence" value="ECO:0007669"/>
    <property type="project" value="TreeGrafter"/>
</dbReference>
<evidence type="ECO:0000313" key="5">
    <source>
        <dbReference type="Proteomes" id="UP000325577"/>
    </source>
</evidence>
<dbReference type="EMBL" id="CM018049">
    <property type="protein sequence ID" value="KAA8520061.1"/>
    <property type="molecule type" value="Genomic_DNA"/>
</dbReference>
<name>A0A5J4ZSL9_9ASTE</name>
<dbReference type="Pfam" id="PF04520">
    <property type="entry name" value="Senescence_reg"/>
    <property type="match status" value="1"/>
</dbReference>
<dbReference type="InterPro" id="IPR059003">
    <property type="entry name" value="At1g61900_C"/>
</dbReference>
<accession>A0A5J4ZSL9</accession>
<dbReference type="PANTHER" id="PTHR33831">
    <property type="entry name" value="GPI-ANCHORED PROTEIN"/>
    <property type="match status" value="1"/>
</dbReference>
<organism evidence="4 5">
    <name type="scientific">Nyssa sinensis</name>
    <dbReference type="NCBI Taxonomy" id="561372"/>
    <lineage>
        <taxon>Eukaryota</taxon>
        <taxon>Viridiplantae</taxon>
        <taxon>Streptophyta</taxon>
        <taxon>Embryophyta</taxon>
        <taxon>Tracheophyta</taxon>
        <taxon>Spermatophyta</taxon>
        <taxon>Magnoliopsida</taxon>
        <taxon>eudicotyledons</taxon>
        <taxon>Gunneridae</taxon>
        <taxon>Pentapetalae</taxon>
        <taxon>asterids</taxon>
        <taxon>Cornales</taxon>
        <taxon>Nyssaceae</taxon>
        <taxon>Nyssa</taxon>
    </lineage>
</organism>
<comment type="similarity">
    <text evidence="1">Belongs to the senescence regulator S40 family.</text>
</comment>
<evidence type="ECO:0000256" key="2">
    <source>
        <dbReference type="SAM" id="MobiDB-lite"/>
    </source>
</evidence>
<proteinExistence type="inferred from homology"/>
<evidence type="ECO:0000313" key="4">
    <source>
        <dbReference type="EMBL" id="KAA8520061.1"/>
    </source>
</evidence>
<dbReference type="GO" id="GO:0010150">
    <property type="term" value="P:leaf senescence"/>
    <property type="evidence" value="ECO:0007669"/>
    <property type="project" value="UniProtKB-ARBA"/>
</dbReference>
<dbReference type="PANTHER" id="PTHR33831:SF5">
    <property type="entry name" value="OS07G0102300 PROTEIN"/>
    <property type="match status" value="1"/>
</dbReference>
<dbReference type="InterPro" id="IPR040336">
    <property type="entry name" value="At1g61900-like"/>
</dbReference>
<feature type="region of interest" description="Disordered" evidence="2">
    <location>
        <begin position="46"/>
        <end position="84"/>
    </location>
</feature>
<dbReference type="Proteomes" id="UP000325577">
    <property type="component" value="Linkage Group LG6"/>
</dbReference>
<sequence length="556" mass="60027">MAKGRKLTTSRSERFLGGYSYGQGQGTVADVSELGEEDVWSIVDDRVSGDDHSTNGSHGDCSPRATTESNGGVSIRSRRRVSGGERHVGGLSLAFDDSGKTATSRIVHQFRAQDSVASPRSHHMATSAPVNVPDWSKIYRVNSVDSMHESDDGVDDQDGEMVPPHEYLAREYARSRNMAAYSVFEGVGRTLKGRDMSRMSLKYGSGAGMREDVAQSLNLNLPIVFLLFLCLHESCCSPLNYMISSVIMNKRADTLLPEMSPSAAPLPLLAPSPLTPFTNNTVPKLSGHCMLNFAAVESVMSMTSIDCLAVFAPFLANNAISEAARELALKTYDLSRIVGSHALSDHSTRVTDCKSIVLRWLASKLDPSHAKDVLRGLANCNVNKVCPLVFPNIKHVTKGCGNGISNLTACCNAMEGYVSRLQKQSFITNLQALDCTASLGMKLQKANITKNVYRLCRISLKDFSLQVGAQESGCLLPSLPSDATFDNSSGVSFHCDLNDNIPAPWPAGSQLPASSCNKTVKIPALPAATSGQSGLYNKDFLFLLKFAALVIFMILL</sequence>